<dbReference type="Proteomes" id="UP000683517">
    <property type="component" value="Chromosome"/>
</dbReference>
<reference evidence="1 2" key="1">
    <citation type="submission" date="2021-06" db="EMBL/GenBank/DDBJ databases">
        <title>FDA dAtabase for Regulatory Grade micrObial Sequences (FDA-ARGOS): Supporting development and validation of Infectious Disease Dx tests.</title>
        <authorList>
            <person name="Sproer C."/>
            <person name="Gronow S."/>
            <person name="Severitt S."/>
            <person name="Schroder I."/>
            <person name="Tallon L."/>
            <person name="Sadzewicz L."/>
            <person name="Zhao X."/>
            <person name="Boylan J."/>
            <person name="Ott S."/>
            <person name="Bowen H."/>
            <person name="Vavikolanu K."/>
            <person name="Mehta A."/>
            <person name="Aluvathingal J."/>
            <person name="Nadendla S."/>
            <person name="Lowell S."/>
            <person name="Myers T."/>
            <person name="Yan Y."/>
        </authorList>
    </citation>
    <scope>NUCLEOTIDE SEQUENCE [LARGE SCALE GENOMIC DNA]</scope>
    <source>
        <strain evidence="1 2">FDAARGOS 1400</strain>
    </source>
</reference>
<proteinExistence type="predicted"/>
<name>A0ABX8L5S6_9GAMM</name>
<dbReference type="EMBL" id="CP077365">
    <property type="protein sequence ID" value="QXB47388.1"/>
    <property type="molecule type" value="Genomic_DNA"/>
</dbReference>
<keyword evidence="2" id="KW-1185">Reference proteome</keyword>
<accession>A0ABX8L5S6</accession>
<protein>
    <submittedName>
        <fullName evidence="1">Uncharacterized protein</fullName>
    </submittedName>
</protein>
<evidence type="ECO:0000313" key="2">
    <source>
        <dbReference type="Proteomes" id="UP000683517"/>
    </source>
</evidence>
<evidence type="ECO:0000313" key="1">
    <source>
        <dbReference type="EMBL" id="QXB47388.1"/>
    </source>
</evidence>
<gene>
    <name evidence="1" type="ORF">I6L30_05120</name>
</gene>
<organism evidence="1 2">
    <name type="scientific">Acinetobacter seifertii</name>
    <dbReference type="NCBI Taxonomy" id="1530123"/>
    <lineage>
        <taxon>Bacteria</taxon>
        <taxon>Pseudomonadati</taxon>
        <taxon>Pseudomonadota</taxon>
        <taxon>Gammaproteobacteria</taxon>
        <taxon>Moraxellales</taxon>
        <taxon>Moraxellaceae</taxon>
        <taxon>Acinetobacter</taxon>
        <taxon>Acinetobacter calcoaceticus/baumannii complex</taxon>
    </lineage>
</organism>
<sequence>MVLQIDKELKKIFTEDIVFNDAKKHLQSFVKSSDNLVLIYDDIGEKELDTLGGLGDITLKIEAIVYQYNVLLGYSTVRVYLSLGDCFVDKATGTVSSKLGNLILYYSMESVGEGEIFAYSSDLIYQYL</sequence>